<dbReference type="AlphaFoldDB" id="D5AAP8"/>
<sequence length="80" mass="8748">MACYSKGLSYSLVKQRSLCSSSHPAPCDREPMCDREPILCSTITFAPCDTEPILCATITFAPCDTEPILCSTIAFVRVIQ</sequence>
<accession>D5AAP8</accession>
<protein>
    <submittedName>
        <fullName evidence="1">Uncharacterized protein</fullName>
    </submittedName>
</protein>
<name>D5AAP8_PICSI</name>
<evidence type="ECO:0000313" key="1">
    <source>
        <dbReference type="EMBL" id="ADE76617.1"/>
    </source>
</evidence>
<reference evidence="1" key="1">
    <citation type="submission" date="2010-04" db="EMBL/GenBank/DDBJ databases">
        <authorList>
            <person name="Reid K.E."/>
            <person name="Liao N."/>
            <person name="Chan S."/>
            <person name="Docking R."/>
            <person name="Taylor G."/>
            <person name="Moore R."/>
            <person name="Mayo M."/>
            <person name="Munro S."/>
            <person name="King J."/>
            <person name="Yanchuk A."/>
            <person name="Holt R."/>
            <person name="Jones S."/>
            <person name="Marra M."/>
            <person name="Ritland C.E."/>
            <person name="Ritland K."/>
            <person name="Bohlmann J."/>
        </authorList>
    </citation>
    <scope>NUCLEOTIDE SEQUENCE</scope>
    <source>
        <tissue evidence="1">Bud</tissue>
    </source>
</reference>
<proteinExistence type="evidence at transcript level"/>
<dbReference type="EMBL" id="BT123288">
    <property type="protein sequence ID" value="ADE76617.1"/>
    <property type="molecule type" value="mRNA"/>
</dbReference>
<organism evidence="1">
    <name type="scientific">Picea sitchensis</name>
    <name type="common">Sitka spruce</name>
    <name type="synonym">Pinus sitchensis</name>
    <dbReference type="NCBI Taxonomy" id="3332"/>
    <lineage>
        <taxon>Eukaryota</taxon>
        <taxon>Viridiplantae</taxon>
        <taxon>Streptophyta</taxon>
        <taxon>Embryophyta</taxon>
        <taxon>Tracheophyta</taxon>
        <taxon>Spermatophyta</taxon>
        <taxon>Pinopsida</taxon>
        <taxon>Pinidae</taxon>
        <taxon>Conifers I</taxon>
        <taxon>Pinales</taxon>
        <taxon>Pinaceae</taxon>
        <taxon>Picea</taxon>
    </lineage>
</organism>